<dbReference type="GO" id="GO:0017004">
    <property type="term" value="P:cytochrome complex assembly"/>
    <property type="evidence" value="ECO:0007669"/>
    <property type="project" value="UniProtKB-KW"/>
</dbReference>
<evidence type="ECO:0000259" key="6">
    <source>
        <dbReference type="Pfam" id="PF23914"/>
    </source>
</evidence>
<dbReference type="PROSITE" id="PS50005">
    <property type="entry name" value="TPR"/>
    <property type="match status" value="1"/>
</dbReference>
<dbReference type="EMBL" id="PYMA01000014">
    <property type="protein sequence ID" value="PSW17591.1"/>
    <property type="molecule type" value="Genomic_DNA"/>
</dbReference>
<feature type="transmembrane region" description="Helical" evidence="5">
    <location>
        <begin position="30"/>
        <end position="52"/>
    </location>
</feature>
<dbReference type="SMART" id="SM00028">
    <property type="entry name" value="TPR"/>
    <property type="match status" value="2"/>
</dbReference>
<dbReference type="InterPro" id="IPR051263">
    <property type="entry name" value="C-type_cytochrome_biogenesis"/>
</dbReference>
<dbReference type="PANTHER" id="PTHR47870">
    <property type="entry name" value="CYTOCHROME C-TYPE BIOGENESIS PROTEIN CCMH"/>
    <property type="match status" value="1"/>
</dbReference>
<evidence type="ECO:0000313" key="7">
    <source>
        <dbReference type="EMBL" id="PSW17591.1"/>
    </source>
</evidence>
<evidence type="ECO:0000256" key="3">
    <source>
        <dbReference type="ARBA" id="ARBA00022803"/>
    </source>
</evidence>
<gene>
    <name evidence="7" type="ORF">C9I98_18885</name>
</gene>
<dbReference type="SUPFAM" id="SSF48452">
    <property type="entry name" value="TPR-like"/>
    <property type="match status" value="1"/>
</dbReference>
<keyword evidence="5" id="KW-0812">Transmembrane</keyword>
<evidence type="ECO:0000313" key="8">
    <source>
        <dbReference type="Proteomes" id="UP000241771"/>
    </source>
</evidence>
<accession>A0A2T3NNN5</accession>
<reference evidence="7 8" key="1">
    <citation type="submission" date="2018-01" db="EMBL/GenBank/DDBJ databases">
        <title>Whole genome sequencing of Histamine producing bacteria.</title>
        <authorList>
            <person name="Butler K."/>
        </authorList>
    </citation>
    <scope>NUCLEOTIDE SEQUENCE [LARGE SCALE GENOMIC DNA]</scope>
    <source>
        <strain evidence="7 8">DSM 100436</strain>
    </source>
</reference>
<dbReference type="OrthoDB" id="9776053at2"/>
<keyword evidence="5" id="KW-1133">Transmembrane helix</keyword>
<dbReference type="Proteomes" id="UP000241771">
    <property type="component" value="Unassembled WGS sequence"/>
</dbReference>
<keyword evidence="5" id="KW-0472">Membrane</keyword>
<dbReference type="InterPro" id="IPR019734">
    <property type="entry name" value="TPR_rpt"/>
</dbReference>
<evidence type="ECO:0000256" key="2">
    <source>
        <dbReference type="ARBA" id="ARBA00022748"/>
    </source>
</evidence>
<keyword evidence="8" id="KW-1185">Reference proteome</keyword>
<evidence type="ECO:0000256" key="1">
    <source>
        <dbReference type="ARBA" id="ARBA00022737"/>
    </source>
</evidence>
<keyword evidence="2" id="KW-0201">Cytochrome c-type biogenesis</keyword>
<dbReference type="RefSeq" id="WP_036822366.1">
    <property type="nucleotide sequence ID" value="NZ_JGVO01000394.1"/>
</dbReference>
<sequence length="225" mass="25471">MGYQILLFVLLLVAAGLLLARHSYRYHNKVTPTFICLFGLVSVLSVGTYAYLGNSKSDTQVITAQPMPDEHAGDDMASMSASELNQKRIEEIQDKLREDTQNGELWYALGNAYMYVSQFENASKAFFYASKLAETPQANIYSAMATASYYSEGQRFNVQSQQWLETALSLDEDNVPALMLQATDYFLTARYQRAIDSWQQVLDTQRTDINRVELINAINRAKDLL</sequence>
<evidence type="ECO:0000256" key="5">
    <source>
        <dbReference type="SAM" id="Phobius"/>
    </source>
</evidence>
<feature type="domain" description="Cytochrome c-type biogenesis protein H TPR" evidence="6">
    <location>
        <begin position="92"/>
        <end position="204"/>
    </location>
</feature>
<dbReference type="InterPro" id="IPR011990">
    <property type="entry name" value="TPR-like_helical_dom_sf"/>
</dbReference>
<comment type="caution">
    <text evidence="7">The sequence shown here is derived from an EMBL/GenBank/DDBJ whole genome shotgun (WGS) entry which is preliminary data.</text>
</comment>
<dbReference type="Pfam" id="PF23914">
    <property type="entry name" value="TPR_CcmH_CycH"/>
    <property type="match status" value="1"/>
</dbReference>
<name>A0A2T3NNN5_9GAMM</name>
<protein>
    <submittedName>
        <fullName evidence="7">Nitrite reductase</fullName>
    </submittedName>
</protein>
<keyword evidence="3 4" id="KW-0802">TPR repeat</keyword>
<organism evidence="7 8">
    <name type="scientific">Photobacterium sanctipauli</name>
    <dbReference type="NCBI Taxonomy" id="1342794"/>
    <lineage>
        <taxon>Bacteria</taxon>
        <taxon>Pseudomonadati</taxon>
        <taxon>Pseudomonadota</taxon>
        <taxon>Gammaproteobacteria</taxon>
        <taxon>Vibrionales</taxon>
        <taxon>Vibrionaceae</taxon>
        <taxon>Photobacterium</taxon>
    </lineage>
</organism>
<evidence type="ECO:0000256" key="4">
    <source>
        <dbReference type="PROSITE-ProRule" id="PRU00339"/>
    </source>
</evidence>
<keyword evidence="1" id="KW-0677">Repeat</keyword>
<dbReference type="InterPro" id="IPR056413">
    <property type="entry name" value="TPR_CcmH_CycH"/>
</dbReference>
<feature type="repeat" description="TPR" evidence="4">
    <location>
        <begin position="103"/>
        <end position="136"/>
    </location>
</feature>
<proteinExistence type="predicted"/>
<dbReference type="Gene3D" id="1.25.40.10">
    <property type="entry name" value="Tetratricopeptide repeat domain"/>
    <property type="match status" value="1"/>
</dbReference>
<dbReference type="PANTHER" id="PTHR47870:SF1">
    <property type="entry name" value="CYTOCHROME C-TYPE BIOGENESIS PROTEIN CCMH"/>
    <property type="match status" value="1"/>
</dbReference>
<dbReference type="AlphaFoldDB" id="A0A2T3NNN5"/>
<dbReference type="GO" id="GO:0005886">
    <property type="term" value="C:plasma membrane"/>
    <property type="evidence" value="ECO:0007669"/>
    <property type="project" value="TreeGrafter"/>
</dbReference>